<feature type="domain" description="DEAD-box RNA helicase Q" evidence="14">
    <location>
        <begin position="20"/>
        <end position="48"/>
    </location>
</feature>
<dbReference type="GO" id="GO:0005524">
    <property type="term" value="F:ATP binding"/>
    <property type="evidence" value="ECO:0007669"/>
    <property type="project" value="UniProtKB-UniRule"/>
</dbReference>
<keyword evidence="2 9" id="KW-0378">Hydrolase</keyword>
<evidence type="ECO:0000256" key="5">
    <source>
        <dbReference type="ARBA" id="ARBA00022884"/>
    </source>
</evidence>
<dbReference type="InterPro" id="IPR014001">
    <property type="entry name" value="Helicase_ATP-bd"/>
</dbReference>
<gene>
    <name evidence="15" type="ORF">ACH5RR_019406</name>
</gene>
<dbReference type="Pfam" id="PF00271">
    <property type="entry name" value="Helicase_C"/>
    <property type="match status" value="1"/>
</dbReference>
<evidence type="ECO:0000256" key="6">
    <source>
        <dbReference type="ARBA" id="ARBA00038002"/>
    </source>
</evidence>
<comment type="caution">
    <text evidence="15">The sequence shown here is derived from an EMBL/GenBank/DDBJ whole genome shotgun (WGS) entry which is preliminary data.</text>
</comment>
<dbReference type="Pfam" id="PF13959">
    <property type="entry name" value="CTE_SPB4"/>
    <property type="match status" value="1"/>
</dbReference>
<accession>A0ABD2ZS41</accession>
<dbReference type="SMART" id="SM00490">
    <property type="entry name" value="HELICc"/>
    <property type="match status" value="1"/>
</dbReference>
<dbReference type="Pfam" id="PF00270">
    <property type="entry name" value="DEAD"/>
    <property type="match status" value="1"/>
</dbReference>
<evidence type="ECO:0000256" key="10">
    <source>
        <dbReference type="RuleBase" id="RU365068"/>
    </source>
</evidence>
<name>A0ABD2ZS41_9GENT</name>
<feature type="region of interest" description="Disordered" evidence="11">
    <location>
        <begin position="507"/>
        <end position="561"/>
    </location>
</feature>
<feature type="domain" description="Helicase C-terminal" evidence="13">
    <location>
        <begin position="270"/>
        <end position="426"/>
    </location>
</feature>
<proteinExistence type="inferred from homology"/>
<evidence type="ECO:0000256" key="7">
    <source>
        <dbReference type="ARBA" id="ARBA00047984"/>
    </source>
</evidence>
<dbReference type="CDD" id="cd17960">
    <property type="entry name" value="DEADc_DDX55"/>
    <property type="match status" value="1"/>
</dbReference>
<dbReference type="GO" id="GO:0016787">
    <property type="term" value="F:hydrolase activity"/>
    <property type="evidence" value="ECO:0007669"/>
    <property type="project" value="UniProtKB-KW"/>
</dbReference>
<evidence type="ECO:0000256" key="1">
    <source>
        <dbReference type="ARBA" id="ARBA00022741"/>
    </source>
</evidence>
<feature type="domain" description="Helicase ATP-binding" evidence="12">
    <location>
        <begin position="51"/>
        <end position="228"/>
    </location>
</feature>
<dbReference type="PROSITE" id="PS00039">
    <property type="entry name" value="DEAD_ATP_HELICASE"/>
    <property type="match status" value="1"/>
</dbReference>
<dbReference type="Proteomes" id="UP001630127">
    <property type="component" value="Unassembled WGS sequence"/>
</dbReference>
<dbReference type="GO" id="GO:0003723">
    <property type="term" value="F:RNA binding"/>
    <property type="evidence" value="ECO:0007669"/>
    <property type="project" value="UniProtKB-UniRule"/>
</dbReference>
<evidence type="ECO:0000313" key="15">
    <source>
        <dbReference type="EMBL" id="KAL3521257.1"/>
    </source>
</evidence>
<dbReference type="SMART" id="SM01178">
    <property type="entry name" value="DUF4217"/>
    <property type="match status" value="1"/>
</dbReference>
<dbReference type="PANTHER" id="PTHR24031">
    <property type="entry name" value="RNA HELICASE"/>
    <property type="match status" value="1"/>
</dbReference>
<evidence type="ECO:0000256" key="4">
    <source>
        <dbReference type="ARBA" id="ARBA00022840"/>
    </source>
</evidence>
<keyword evidence="3 9" id="KW-0347">Helicase</keyword>
<dbReference type="InterPro" id="IPR025313">
    <property type="entry name" value="SPB4-like_CTE"/>
</dbReference>
<reference evidence="15 16" key="1">
    <citation type="submission" date="2024-11" db="EMBL/GenBank/DDBJ databases">
        <title>A near-complete genome assembly of Cinchona calisaya.</title>
        <authorList>
            <person name="Lian D.C."/>
            <person name="Zhao X.W."/>
            <person name="Wei L."/>
        </authorList>
    </citation>
    <scope>NUCLEOTIDE SEQUENCE [LARGE SCALE GENOMIC DNA]</scope>
    <source>
        <tissue evidence="15">Nenye</tissue>
    </source>
</reference>
<dbReference type="Gene3D" id="3.40.50.300">
    <property type="entry name" value="P-loop containing nucleotide triphosphate hydrolases"/>
    <property type="match status" value="2"/>
</dbReference>
<evidence type="ECO:0000256" key="9">
    <source>
        <dbReference type="RuleBase" id="RU000492"/>
    </source>
</evidence>
<evidence type="ECO:0000259" key="12">
    <source>
        <dbReference type="PROSITE" id="PS51192"/>
    </source>
</evidence>
<dbReference type="PROSITE" id="PS51195">
    <property type="entry name" value="Q_MOTIF"/>
    <property type="match status" value="1"/>
</dbReference>
<dbReference type="AlphaFoldDB" id="A0ABD2ZS41"/>
<dbReference type="InterPro" id="IPR000629">
    <property type="entry name" value="RNA-helicase_DEAD-box_CS"/>
</dbReference>
<organism evidence="15 16">
    <name type="scientific">Cinchona calisaya</name>
    <dbReference type="NCBI Taxonomy" id="153742"/>
    <lineage>
        <taxon>Eukaryota</taxon>
        <taxon>Viridiplantae</taxon>
        <taxon>Streptophyta</taxon>
        <taxon>Embryophyta</taxon>
        <taxon>Tracheophyta</taxon>
        <taxon>Spermatophyta</taxon>
        <taxon>Magnoliopsida</taxon>
        <taxon>eudicotyledons</taxon>
        <taxon>Gunneridae</taxon>
        <taxon>Pentapetalae</taxon>
        <taxon>asterids</taxon>
        <taxon>lamiids</taxon>
        <taxon>Gentianales</taxon>
        <taxon>Rubiaceae</taxon>
        <taxon>Cinchonoideae</taxon>
        <taxon>Cinchoneae</taxon>
        <taxon>Cinchona</taxon>
    </lineage>
</organism>
<dbReference type="InterPro" id="IPR027417">
    <property type="entry name" value="P-loop_NTPase"/>
</dbReference>
<keyword evidence="5 10" id="KW-0694">RNA-binding</keyword>
<dbReference type="SUPFAM" id="SSF52540">
    <property type="entry name" value="P-loop containing nucleoside triphosphate hydrolases"/>
    <property type="match status" value="1"/>
</dbReference>
<comment type="catalytic activity">
    <reaction evidence="7 10">
        <text>ATP + H2O = ADP + phosphate + H(+)</text>
        <dbReference type="Rhea" id="RHEA:13065"/>
        <dbReference type="ChEBI" id="CHEBI:15377"/>
        <dbReference type="ChEBI" id="CHEBI:15378"/>
        <dbReference type="ChEBI" id="CHEBI:30616"/>
        <dbReference type="ChEBI" id="CHEBI:43474"/>
        <dbReference type="ChEBI" id="CHEBI:456216"/>
        <dbReference type="EC" id="3.6.4.13"/>
    </reaction>
</comment>
<keyword evidence="16" id="KW-1185">Reference proteome</keyword>
<evidence type="ECO:0000259" key="13">
    <source>
        <dbReference type="PROSITE" id="PS51194"/>
    </source>
</evidence>
<dbReference type="InterPro" id="IPR014014">
    <property type="entry name" value="RNA_helicase_DEAD_Q_motif"/>
</dbReference>
<evidence type="ECO:0000259" key="14">
    <source>
        <dbReference type="PROSITE" id="PS51195"/>
    </source>
</evidence>
<dbReference type="InterPro" id="IPR011545">
    <property type="entry name" value="DEAD/DEAH_box_helicase_dom"/>
</dbReference>
<dbReference type="EC" id="3.6.4.13" evidence="10"/>
<dbReference type="InterPro" id="IPR001650">
    <property type="entry name" value="Helicase_C-like"/>
</dbReference>
<dbReference type="FunFam" id="3.40.50.300:FF:000877">
    <property type="entry name" value="RNA helicase"/>
    <property type="match status" value="1"/>
</dbReference>
<evidence type="ECO:0000256" key="3">
    <source>
        <dbReference type="ARBA" id="ARBA00022806"/>
    </source>
</evidence>
<feature type="compositionally biased region" description="Basic residues" evidence="11">
    <location>
        <begin position="543"/>
        <end position="552"/>
    </location>
</feature>
<dbReference type="EMBL" id="JBJUIK010000008">
    <property type="protein sequence ID" value="KAL3521257.1"/>
    <property type="molecule type" value="Genomic_DNA"/>
</dbReference>
<dbReference type="SMART" id="SM00487">
    <property type="entry name" value="DEXDc"/>
    <property type="match status" value="1"/>
</dbReference>
<evidence type="ECO:0000256" key="8">
    <source>
        <dbReference type="PROSITE-ProRule" id="PRU00552"/>
    </source>
</evidence>
<evidence type="ECO:0000256" key="2">
    <source>
        <dbReference type="ARBA" id="ARBA00022801"/>
    </source>
</evidence>
<feature type="region of interest" description="Disordered" evidence="11">
    <location>
        <begin position="1"/>
        <end position="21"/>
    </location>
</feature>
<dbReference type="PROSITE" id="PS51194">
    <property type="entry name" value="HELICASE_CTER"/>
    <property type="match status" value="1"/>
</dbReference>
<sequence length="593" mass="66481">MASTAASNSEKNGALTNTRFSDLQPPLSKPILEALINSGFEFCTPVQAATIPLLCGYKDVAVDAATGSGKTLAFIVPLVEILRRSSFPKPHQVLGLIISPTRELSSQIYHVAQPFISTLSNVKSMLLVGGVEVKSDVRKLEEEGANLLIGTPGRLYDIMERMDTLDFRNLEILILDEADRLLDMGFQKQINAVISRLPKLRRTGLFSATQTEAVEELSKAGLRNPVRVEVRAEMKILDNPTTSQQLLPSKTPSGLHIEYLECEADKKPSQLVELLAQNTSEKIIIYFMTCACVDYWGVVLPQISVLKKLSIISLHGKMKQTAREKALASFTSLSSGILLCTDVAARGLDIPGVDCIIQYDPPQDPNMFIHRVGRTARFGRQGNAIVFLLPKEEAYVEFLRVRRVPLEERKSSDDACDIIPQIRSAAKRDRDVMEKGLRAFVSYIRAYKEHHCSYIFRWKELEIGKLGMGFGLLQLPAMPELKHHNLSTDGFTPVEDVNLEEIKYKDKSREKQRKKNLQAKKEAEQKQKVQKPKAASNTIAIVMRKKTAKQRRAAQSVEDDDEMTQEYRLLKKLKRGVINESEFAKLTGTEDLL</sequence>
<keyword evidence="4 9" id="KW-0067">ATP-binding</keyword>
<dbReference type="GO" id="GO:0003724">
    <property type="term" value="F:RNA helicase activity"/>
    <property type="evidence" value="ECO:0007669"/>
    <property type="project" value="UniProtKB-EC"/>
</dbReference>
<dbReference type="PROSITE" id="PS51192">
    <property type="entry name" value="HELICASE_ATP_BIND_1"/>
    <property type="match status" value="1"/>
</dbReference>
<keyword evidence="1 9" id="KW-0547">Nucleotide-binding</keyword>
<feature type="short sequence motif" description="Q motif" evidence="8">
    <location>
        <begin position="20"/>
        <end position="48"/>
    </location>
</feature>
<protein>
    <recommendedName>
        <fullName evidence="10">ATP-dependent RNA helicase</fullName>
        <ecNumber evidence="10">3.6.4.13</ecNumber>
    </recommendedName>
</protein>
<comment type="similarity">
    <text evidence="6">Belongs to the DEAD box helicase family. DDX55/SPB4 subfamily.</text>
</comment>
<comment type="domain">
    <text evidence="10">The Q motif is unique to and characteristic of the DEAD box family of RNA helicases and controls ATP binding and hydrolysis.</text>
</comment>
<dbReference type="CDD" id="cd18787">
    <property type="entry name" value="SF2_C_DEAD"/>
    <property type="match status" value="1"/>
</dbReference>
<comment type="function">
    <text evidence="10">RNA helicase.</text>
</comment>
<evidence type="ECO:0000313" key="16">
    <source>
        <dbReference type="Proteomes" id="UP001630127"/>
    </source>
</evidence>
<evidence type="ECO:0000256" key="11">
    <source>
        <dbReference type="SAM" id="MobiDB-lite"/>
    </source>
</evidence>